<evidence type="ECO:0000313" key="1">
    <source>
        <dbReference type="EMBL" id="GAA4017024.1"/>
    </source>
</evidence>
<dbReference type="EMBL" id="BAAAZX010000025">
    <property type="protein sequence ID" value="GAA4017024.1"/>
    <property type="molecule type" value="Genomic_DNA"/>
</dbReference>
<gene>
    <name evidence="1" type="ORF">GCM10022232_70500</name>
</gene>
<name>A0ABP7SVG6_9ACTN</name>
<evidence type="ECO:0008006" key="3">
    <source>
        <dbReference type="Google" id="ProtNLM"/>
    </source>
</evidence>
<dbReference type="Proteomes" id="UP001500456">
    <property type="component" value="Unassembled WGS sequence"/>
</dbReference>
<accession>A0ABP7SVG6</accession>
<protein>
    <recommendedName>
        <fullName evidence="3">Transposase</fullName>
    </recommendedName>
</protein>
<proteinExistence type="predicted"/>
<reference evidence="2" key="1">
    <citation type="journal article" date="2019" name="Int. J. Syst. Evol. Microbiol.">
        <title>The Global Catalogue of Microorganisms (GCM) 10K type strain sequencing project: providing services to taxonomists for standard genome sequencing and annotation.</title>
        <authorList>
            <consortium name="The Broad Institute Genomics Platform"/>
            <consortium name="The Broad Institute Genome Sequencing Center for Infectious Disease"/>
            <person name="Wu L."/>
            <person name="Ma J."/>
        </authorList>
    </citation>
    <scope>NUCLEOTIDE SEQUENCE [LARGE SCALE GENOMIC DNA]</scope>
    <source>
        <strain evidence="2">JCM 16924</strain>
    </source>
</reference>
<evidence type="ECO:0000313" key="2">
    <source>
        <dbReference type="Proteomes" id="UP001500456"/>
    </source>
</evidence>
<organism evidence="1 2">
    <name type="scientific">Streptomyces plumbiresistens</name>
    <dbReference type="NCBI Taxonomy" id="511811"/>
    <lineage>
        <taxon>Bacteria</taxon>
        <taxon>Bacillati</taxon>
        <taxon>Actinomycetota</taxon>
        <taxon>Actinomycetes</taxon>
        <taxon>Kitasatosporales</taxon>
        <taxon>Streptomycetaceae</taxon>
        <taxon>Streptomyces</taxon>
    </lineage>
</organism>
<sequence>MAEGSKTRGTTTSGLLLQSNHYMWGLAHTYTPYARVARALACATRPYRSSGTRAAQTYRCDTCGDTVGATGRARGVPAQMGARSRSAGRRMADWGGTHEVATPAVKSTTMGAYVC</sequence>
<comment type="caution">
    <text evidence="1">The sequence shown here is derived from an EMBL/GenBank/DDBJ whole genome shotgun (WGS) entry which is preliminary data.</text>
</comment>
<keyword evidence="2" id="KW-1185">Reference proteome</keyword>